<evidence type="ECO:0000313" key="4">
    <source>
        <dbReference type="Proteomes" id="UP000288794"/>
    </source>
</evidence>
<keyword evidence="1" id="KW-0472">Membrane</keyword>
<keyword evidence="4" id="KW-1185">Reference proteome</keyword>
<accession>A0A443IGW4</accession>
<proteinExistence type="predicted"/>
<dbReference type="RefSeq" id="WP_128175144.1">
    <property type="nucleotide sequence ID" value="NZ_CP071409.1"/>
</dbReference>
<name>A0A443IGW4_9GAMM</name>
<evidence type="ECO:0000256" key="1">
    <source>
        <dbReference type="SAM" id="Phobius"/>
    </source>
</evidence>
<reference evidence="3 4" key="1">
    <citation type="submission" date="2014-04" db="EMBL/GenBank/DDBJ databases">
        <title>Draft genome sequence of Pantoea beijingensis strain LMG 27579, an emerging pathogen to Pleurotus eryngii with potential industrial application.</title>
        <authorList>
            <person name="Xu F."/>
            <person name="Liu Y."/>
            <person name="Wang S."/>
            <person name="Yin Y."/>
            <person name="Ma Y."/>
            <person name="Zhao S."/>
            <person name="Rong C."/>
        </authorList>
    </citation>
    <scope>NUCLEOTIDE SEQUENCE [LARGE SCALE GENOMIC DNA]</scope>
    <source>
        <strain evidence="3 4">LMG 27579</strain>
    </source>
</reference>
<evidence type="ECO:0000313" key="3">
    <source>
        <dbReference type="EMBL" id="RWR03299.1"/>
    </source>
</evidence>
<protein>
    <submittedName>
        <fullName evidence="3">Pilus assembly protein TadE</fullName>
    </submittedName>
</protein>
<dbReference type="Proteomes" id="UP000288794">
    <property type="component" value="Unassembled WGS sequence"/>
</dbReference>
<comment type="caution">
    <text evidence="3">The sequence shown here is derived from an EMBL/GenBank/DDBJ whole genome shotgun (WGS) entry which is preliminary data.</text>
</comment>
<dbReference type="AlphaFoldDB" id="A0A443IGW4"/>
<dbReference type="InterPro" id="IPR012495">
    <property type="entry name" value="TadE-like_dom"/>
</dbReference>
<keyword evidence="1" id="KW-1133">Transmembrane helix</keyword>
<dbReference type="Pfam" id="PF07811">
    <property type="entry name" value="TadE"/>
    <property type="match status" value="1"/>
</dbReference>
<organism evidence="3 4">
    <name type="scientific">[Pantoea] beijingensis</name>
    <dbReference type="NCBI Taxonomy" id="1324864"/>
    <lineage>
        <taxon>Bacteria</taxon>
        <taxon>Pseudomonadati</taxon>
        <taxon>Pseudomonadota</taxon>
        <taxon>Gammaproteobacteria</taxon>
        <taxon>Enterobacterales</taxon>
        <taxon>Erwiniaceae</taxon>
        <taxon>Erwinia</taxon>
    </lineage>
</organism>
<feature type="domain" description="TadE-like" evidence="2">
    <location>
        <begin position="13"/>
        <end position="54"/>
    </location>
</feature>
<evidence type="ECO:0000259" key="2">
    <source>
        <dbReference type="Pfam" id="PF07811"/>
    </source>
</evidence>
<dbReference type="EMBL" id="JMEE01000002">
    <property type="protein sequence ID" value="RWR03299.1"/>
    <property type="molecule type" value="Genomic_DNA"/>
</dbReference>
<feature type="transmembrane region" description="Helical" evidence="1">
    <location>
        <begin position="12"/>
        <end position="34"/>
    </location>
</feature>
<gene>
    <name evidence="3" type="ORF">ED28_03105</name>
</gene>
<sequence>MRLSKNFTQDQRGVATVEFALLAVVFFMILFFTAEISRVAYVSSVIDLALSESAKSAKNEHAISKDGTTDSSRFQQRLLQDGGRLWGFLRNNDMVNIEITYADSVAEMIASGGHQGNGTNQALARYHLIYQYKAMFFPFPKSWVNSLLNREVIFVQEYERSKFMD</sequence>
<keyword evidence="1" id="KW-0812">Transmembrane</keyword>